<keyword evidence="7" id="KW-0406">Ion transport</keyword>
<dbReference type="GO" id="GO:0005509">
    <property type="term" value="F:calcium ion binding"/>
    <property type="evidence" value="ECO:0007669"/>
    <property type="project" value="InterPro"/>
</dbReference>
<dbReference type="AlphaFoldDB" id="A0A9D4WBA8"/>
<evidence type="ECO:0000256" key="5">
    <source>
        <dbReference type="ARBA" id="ARBA00022837"/>
    </source>
</evidence>
<proteinExistence type="predicted"/>
<dbReference type="InterPro" id="IPR018247">
    <property type="entry name" value="EF_Hand_1_Ca_BS"/>
</dbReference>
<evidence type="ECO:0000256" key="6">
    <source>
        <dbReference type="ARBA" id="ARBA00022989"/>
    </source>
</evidence>
<dbReference type="PANTHER" id="PTHR31503">
    <property type="entry name" value="VACUOLAR CALCIUM ION TRANSPORTER"/>
    <property type="match status" value="1"/>
</dbReference>
<feature type="transmembrane region" description="Helical" evidence="9">
    <location>
        <begin position="289"/>
        <end position="311"/>
    </location>
</feature>
<dbReference type="PANTHER" id="PTHR31503:SF36">
    <property type="entry name" value="SODIUM_CALCIUM EXCHANGER MEMBRANE REGION DOMAIN-CONTAINING PROTEIN"/>
    <property type="match status" value="1"/>
</dbReference>
<name>A0A9D4WBA8_PEA</name>
<evidence type="ECO:0000256" key="9">
    <source>
        <dbReference type="SAM" id="Phobius"/>
    </source>
</evidence>
<comment type="caution">
    <text evidence="11">The sequence shown here is derived from an EMBL/GenBank/DDBJ whole genome shotgun (WGS) entry which is preliminary data.</text>
</comment>
<keyword evidence="12" id="KW-1185">Reference proteome</keyword>
<evidence type="ECO:0000256" key="7">
    <source>
        <dbReference type="ARBA" id="ARBA00023065"/>
    </source>
</evidence>
<evidence type="ECO:0000313" key="11">
    <source>
        <dbReference type="EMBL" id="KAI5398865.1"/>
    </source>
</evidence>
<evidence type="ECO:0000256" key="1">
    <source>
        <dbReference type="ARBA" id="ARBA00004127"/>
    </source>
</evidence>
<dbReference type="Pfam" id="PF13499">
    <property type="entry name" value="EF-hand_7"/>
    <property type="match status" value="1"/>
</dbReference>
<dbReference type="Proteomes" id="UP001058974">
    <property type="component" value="Chromosome 6"/>
</dbReference>
<feature type="transmembrane region" description="Helical" evidence="9">
    <location>
        <begin position="85"/>
        <end position="107"/>
    </location>
</feature>
<reference evidence="11 12" key="1">
    <citation type="journal article" date="2022" name="Nat. Genet.">
        <title>Improved pea reference genome and pan-genome highlight genomic features and evolutionary characteristics.</title>
        <authorList>
            <person name="Yang T."/>
            <person name="Liu R."/>
            <person name="Luo Y."/>
            <person name="Hu S."/>
            <person name="Wang D."/>
            <person name="Wang C."/>
            <person name="Pandey M.K."/>
            <person name="Ge S."/>
            <person name="Xu Q."/>
            <person name="Li N."/>
            <person name="Li G."/>
            <person name="Huang Y."/>
            <person name="Saxena R.K."/>
            <person name="Ji Y."/>
            <person name="Li M."/>
            <person name="Yan X."/>
            <person name="He Y."/>
            <person name="Liu Y."/>
            <person name="Wang X."/>
            <person name="Xiang C."/>
            <person name="Varshney R.K."/>
            <person name="Ding H."/>
            <person name="Gao S."/>
            <person name="Zong X."/>
        </authorList>
    </citation>
    <scope>NUCLEOTIDE SEQUENCE [LARGE SCALE GENOMIC DNA]</scope>
    <source>
        <strain evidence="11 12">cv. Zhongwan 6</strain>
    </source>
</reference>
<keyword evidence="5" id="KW-0106">Calcium</keyword>
<evidence type="ECO:0000256" key="4">
    <source>
        <dbReference type="ARBA" id="ARBA00022692"/>
    </source>
</evidence>
<dbReference type="SUPFAM" id="SSF47473">
    <property type="entry name" value="EF-hand"/>
    <property type="match status" value="1"/>
</dbReference>
<accession>A0A9D4WBA8</accession>
<protein>
    <recommendedName>
        <fullName evidence="10">EF-hand domain-containing protein</fullName>
    </recommendedName>
</protein>
<keyword evidence="8 9" id="KW-0472">Membrane</keyword>
<organism evidence="11 12">
    <name type="scientific">Pisum sativum</name>
    <name type="common">Garden pea</name>
    <name type="synonym">Lathyrus oleraceus</name>
    <dbReference type="NCBI Taxonomy" id="3888"/>
    <lineage>
        <taxon>Eukaryota</taxon>
        <taxon>Viridiplantae</taxon>
        <taxon>Streptophyta</taxon>
        <taxon>Embryophyta</taxon>
        <taxon>Tracheophyta</taxon>
        <taxon>Spermatophyta</taxon>
        <taxon>Magnoliopsida</taxon>
        <taxon>eudicotyledons</taxon>
        <taxon>Gunneridae</taxon>
        <taxon>Pentapetalae</taxon>
        <taxon>rosids</taxon>
        <taxon>fabids</taxon>
        <taxon>Fabales</taxon>
        <taxon>Fabaceae</taxon>
        <taxon>Papilionoideae</taxon>
        <taxon>50 kb inversion clade</taxon>
        <taxon>NPAAA clade</taxon>
        <taxon>Hologalegina</taxon>
        <taxon>IRL clade</taxon>
        <taxon>Fabeae</taxon>
        <taxon>Lathyrus</taxon>
    </lineage>
</organism>
<gene>
    <name evidence="11" type="ORF">KIW84_064306</name>
</gene>
<dbReference type="GO" id="GO:0015369">
    <property type="term" value="F:calcium:proton antiporter activity"/>
    <property type="evidence" value="ECO:0007669"/>
    <property type="project" value="TreeGrafter"/>
</dbReference>
<dbReference type="InterPro" id="IPR004713">
    <property type="entry name" value="CaH_exchang"/>
</dbReference>
<evidence type="ECO:0000256" key="3">
    <source>
        <dbReference type="ARBA" id="ARBA00022449"/>
    </source>
</evidence>
<keyword evidence="3" id="KW-0050">Antiport</keyword>
<dbReference type="InterPro" id="IPR011992">
    <property type="entry name" value="EF-hand-dom_pair"/>
</dbReference>
<dbReference type="SMART" id="SM00054">
    <property type="entry name" value="EFh"/>
    <property type="match status" value="2"/>
</dbReference>
<keyword evidence="6 9" id="KW-1133">Transmembrane helix</keyword>
<sequence>MGLLAGSTVLLLTIIWGTCVIVGKCDIEDSIALDSTDTRGFSQTGSGISTDIWTSYAARIMVISVIPFVIVQLPQMLNSTSGRHLAVLIGLVISVCLLISYCLYQIFQPWIQKRKLEYIKHKHVILGLLRHLKMRSLGKLLKDNGEPDTDVIRKLFATIDENKDGHLTHGEMTALVVGIQFEEIDLDHDDAVTRIMADFDTSRNQLIGEAEFVNGVSRWLQGAKRSKDQGGDAGAHTGDEATEVVENATWISVKAGLLLLLGALIAAAFADPLVGAVDDFSTATNIPAFFISFIFLPLATNSSEAVSAIIFGSRDKRQTTSLTFSEIYMQ</sequence>
<dbReference type="InterPro" id="IPR002048">
    <property type="entry name" value="EF_hand_dom"/>
</dbReference>
<evidence type="ECO:0000256" key="8">
    <source>
        <dbReference type="ARBA" id="ARBA00023136"/>
    </source>
</evidence>
<dbReference type="GO" id="GO:0016020">
    <property type="term" value="C:membrane"/>
    <property type="evidence" value="ECO:0007669"/>
    <property type="project" value="InterPro"/>
</dbReference>
<evidence type="ECO:0000256" key="2">
    <source>
        <dbReference type="ARBA" id="ARBA00022448"/>
    </source>
</evidence>
<dbReference type="EMBL" id="JAMSHJ010000006">
    <property type="protein sequence ID" value="KAI5398865.1"/>
    <property type="molecule type" value="Genomic_DNA"/>
</dbReference>
<dbReference type="Pfam" id="PF01699">
    <property type="entry name" value="Na_Ca_ex"/>
    <property type="match status" value="1"/>
</dbReference>
<dbReference type="Gramene" id="Psat06G0430600-T1">
    <property type="protein sequence ID" value="KAI5398865.1"/>
    <property type="gene ID" value="KIW84_064306"/>
</dbReference>
<dbReference type="InterPro" id="IPR004837">
    <property type="entry name" value="NaCa_Exmemb"/>
</dbReference>
<dbReference type="PROSITE" id="PS00018">
    <property type="entry name" value="EF_HAND_1"/>
    <property type="match status" value="2"/>
</dbReference>
<keyword evidence="4 9" id="KW-0812">Transmembrane</keyword>
<feature type="transmembrane region" description="Helical" evidence="9">
    <location>
        <begin position="257"/>
        <end position="277"/>
    </location>
</feature>
<dbReference type="Gene3D" id="1.10.238.10">
    <property type="entry name" value="EF-hand"/>
    <property type="match status" value="1"/>
</dbReference>
<keyword evidence="2" id="KW-0813">Transport</keyword>
<dbReference type="GO" id="GO:0006874">
    <property type="term" value="P:intracellular calcium ion homeostasis"/>
    <property type="evidence" value="ECO:0007669"/>
    <property type="project" value="TreeGrafter"/>
</dbReference>
<dbReference type="GO" id="GO:0012505">
    <property type="term" value="C:endomembrane system"/>
    <property type="evidence" value="ECO:0007669"/>
    <property type="project" value="UniProtKB-SubCell"/>
</dbReference>
<feature type="transmembrane region" description="Helical" evidence="9">
    <location>
        <begin position="56"/>
        <end position="73"/>
    </location>
</feature>
<evidence type="ECO:0000259" key="10">
    <source>
        <dbReference type="PROSITE" id="PS50222"/>
    </source>
</evidence>
<feature type="domain" description="EF-hand" evidence="10">
    <location>
        <begin position="147"/>
        <end position="182"/>
    </location>
</feature>
<evidence type="ECO:0000313" key="12">
    <source>
        <dbReference type="Proteomes" id="UP001058974"/>
    </source>
</evidence>
<dbReference type="PROSITE" id="PS50222">
    <property type="entry name" value="EF_HAND_2"/>
    <property type="match status" value="1"/>
</dbReference>
<comment type="subcellular location">
    <subcellularLocation>
        <location evidence="1">Endomembrane system</location>
        <topology evidence="1">Multi-pass membrane protein</topology>
    </subcellularLocation>
</comment>